<keyword evidence="2" id="KW-1185">Reference proteome</keyword>
<sequence length="305" mass="33188">MKIENRLEVLVVPVAGYFESPEPPNWLDGVVTPGRAALLAHVRDGDWLRGPVASEATPRSVATDLAQAAYRELLGQSMPRTAKVDHVGFIETTDPASPVQLVYTVAWPVSVPEIPTEEASWVNLAWGEVAAELASEVRDSVRDYWRQALEETPAVVSLLPKYFTISQMHEMYEALWGPLDWGSFKDFAVGRNRDSIATVVKDTQAVKAERDASFNDLAGKGAAKKLVGGGVGLSLGTLAIPAPLLAAPAAMAAAIVSGTTAYQRSARGRAPEWYRATPNPPEYLEHIFTIRPDWMPKANRTAKSR</sequence>
<evidence type="ECO:0000313" key="2">
    <source>
        <dbReference type="Proteomes" id="UP001426770"/>
    </source>
</evidence>
<gene>
    <name evidence="1" type="ORF">Lsed01_02497</name>
</gene>
<comment type="caution">
    <text evidence="1">The sequence shown here is derived from an EMBL/GenBank/DDBJ whole genome shotgun (WGS) entry which is preliminary data.</text>
</comment>
<organism evidence="1 2">
    <name type="scientific">Demequina sediminis</name>
    <dbReference type="NCBI Taxonomy" id="1930058"/>
    <lineage>
        <taxon>Bacteria</taxon>
        <taxon>Bacillati</taxon>
        <taxon>Actinomycetota</taxon>
        <taxon>Actinomycetes</taxon>
        <taxon>Micrococcales</taxon>
        <taxon>Demequinaceae</taxon>
        <taxon>Demequina</taxon>
    </lineage>
</organism>
<reference evidence="1 2" key="1">
    <citation type="submission" date="2024-02" db="EMBL/GenBank/DDBJ databases">
        <title>Lysinimicrobium sediminis NBRC 112286.</title>
        <authorList>
            <person name="Ichikawa N."/>
            <person name="Katano-Makiyama Y."/>
            <person name="Hidaka K."/>
        </authorList>
    </citation>
    <scope>NUCLEOTIDE SEQUENCE [LARGE SCALE GENOMIC DNA]</scope>
    <source>
        <strain evidence="1 2">NBRC 112286</strain>
    </source>
</reference>
<dbReference type="Gene3D" id="1.10.10.10">
    <property type="entry name" value="Winged helix-like DNA-binding domain superfamily/Winged helix DNA-binding domain"/>
    <property type="match status" value="1"/>
</dbReference>
<accession>A0ABP9WMU4</accession>
<proteinExistence type="predicted"/>
<dbReference type="EMBL" id="BAABRR010000019">
    <property type="protein sequence ID" value="GAA5520036.1"/>
    <property type="molecule type" value="Genomic_DNA"/>
</dbReference>
<protein>
    <recommendedName>
        <fullName evidence="3">Nudix hydrolase domain-containing protein</fullName>
    </recommendedName>
</protein>
<evidence type="ECO:0008006" key="3">
    <source>
        <dbReference type="Google" id="ProtNLM"/>
    </source>
</evidence>
<dbReference type="InterPro" id="IPR036388">
    <property type="entry name" value="WH-like_DNA-bd_sf"/>
</dbReference>
<evidence type="ECO:0000313" key="1">
    <source>
        <dbReference type="EMBL" id="GAA5520036.1"/>
    </source>
</evidence>
<dbReference type="RefSeq" id="WP_286216071.1">
    <property type="nucleotide sequence ID" value="NZ_AP027736.1"/>
</dbReference>
<dbReference type="Proteomes" id="UP001426770">
    <property type="component" value="Unassembled WGS sequence"/>
</dbReference>
<name>A0ABP9WMU4_9MICO</name>